<keyword evidence="5" id="KW-0223">Dioxygenase</keyword>
<feature type="domain" description="TauD/TfdA-like" evidence="4">
    <location>
        <begin position="51"/>
        <end position="304"/>
    </location>
</feature>
<protein>
    <submittedName>
        <fullName evidence="5">Taurine catabolism dioxygenase TauD, TfdA family</fullName>
    </submittedName>
</protein>
<keyword evidence="2" id="KW-0560">Oxidoreductase</keyword>
<dbReference type="GO" id="GO:0017000">
    <property type="term" value="P:antibiotic biosynthetic process"/>
    <property type="evidence" value="ECO:0007669"/>
    <property type="project" value="UniProtKB-KW"/>
</dbReference>
<dbReference type="PANTHER" id="PTHR10696:SF56">
    <property type="entry name" value="TAUD_TFDA-LIKE DOMAIN-CONTAINING PROTEIN"/>
    <property type="match status" value="1"/>
</dbReference>
<accession>A0A3P4B6P6</accession>
<evidence type="ECO:0000259" key="4">
    <source>
        <dbReference type="Pfam" id="PF02668"/>
    </source>
</evidence>
<evidence type="ECO:0000256" key="1">
    <source>
        <dbReference type="ARBA" id="ARBA00001954"/>
    </source>
</evidence>
<sequence length="349" mass="39663">MREAITGPATWRGPEIKDSKDWVYEFAPAEIEEIDAALRNVRAQGKLISTMTREDFPLPTVSKVIAHAREQIENGLGLQLLRGIQAERYSKDDLRIIYWGMGQHMGTAVSQSAKGDILGDVRNLGIDINSPQGRGYTSNQKLTYHTDSCDVVALFVLRTARNGGLSMIASSQAIHNEILKQRPDLLEVLYQPFYWSWQGQEEPGQQPYYQQPVFSMHEGKFSCRYVRTHIRSAQRFPEVPRLTPIQEEALDFLDSLSGSTDFHFSMMFRPGDLQFLNNHVMLHSRTAFEDFDEPEKKRHLLRMWLSVPNSRALSPALGTIYRDQRAGAVRGGFPSRTGKLIYETVGSIE</sequence>
<dbReference type="AlphaFoldDB" id="A0A3P4B6P6"/>
<keyword evidence="6" id="KW-1185">Reference proteome</keyword>
<keyword evidence="3" id="KW-0045">Antibiotic biosynthesis</keyword>
<comment type="cofactor">
    <cofactor evidence="1">
        <name>Fe(2+)</name>
        <dbReference type="ChEBI" id="CHEBI:29033"/>
    </cofactor>
</comment>
<dbReference type="Pfam" id="PF02668">
    <property type="entry name" value="TauD"/>
    <property type="match status" value="1"/>
</dbReference>
<dbReference type="Gene3D" id="3.60.130.10">
    <property type="entry name" value="Clavaminate synthase-like"/>
    <property type="match status" value="1"/>
</dbReference>
<dbReference type="InterPro" id="IPR042098">
    <property type="entry name" value="TauD-like_sf"/>
</dbReference>
<dbReference type="EMBL" id="UWPJ01000033">
    <property type="protein sequence ID" value="VCU71963.1"/>
    <property type="molecule type" value="Genomic_DNA"/>
</dbReference>
<dbReference type="OrthoDB" id="753054at2"/>
<dbReference type="SUPFAM" id="SSF51197">
    <property type="entry name" value="Clavaminate synthase-like"/>
    <property type="match status" value="1"/>
</dbReference>
<reference evidence="5 6" key="1">
    <citation type="submission" date="2018-10" db="EMBL/GenBank/DDBJ databases">
        <authorList>
            <person name="Criscuolo A."/>
        </authorList>
    </citation>
    <scope>NUCLEOTIDE SEQUENCE [LARGE SCALE GENOMIC DNA]</scope>
    <source>
        <strain evidence="5">DnA1</strain>
    </source>
</reference>
<dbReference type="GO" id="GO:0016706">
    <property type="term" value="F:2-oxoglutarate-dependent dioxygenase activity"/>
    <property type="evidence" value="ECO:0007669"/>
    <property type="project" value="UniProtKB-ARBA"/>
</dbReference>
<gene>
    <name evidence="5" type="ORF">PIGHUM_04055</name>
</gene>
<dbReference type="InterPro" id="IPR003819">
    <property type="entry name" value="TauD/TfdA-like"/>
</dbReference>
<evidence type="ECO:0000256" key="3">
    <source>
        <dbReference type="ARBA" id="ARBA00023194"/>
    </source>
</evidence>
<evidence type="ECO:0000313" key="5">
    <source>
        <dbReference type="EMBL" id="VCU71963.1"/>
    </source>
</evidence>
<evidence type="ECO:0000256" key="2">
    <source>
        <dbReference type="ARBA" id="ARBA00023002"/>
    </source>
</evidence>
<name>A0A3P4B6P6_9BURK</name>
<dbReference type="Proteomes" id="UP000277294">
    <property type="component" value="Unassembled WGS sequence"/>
</dbReference>
<dbReference type="PANTHER" id="PTHR10696">
    <property type="entry name" value="GAMMA-BUTYROBETAINE HYDROXYLASE-RELATED"/>
    <property type="match status" value="1"/>
</dbReference>
<proteinExistence type="predicted"/>
<dbReference type="RefSeq" id="WP_124081559.1">
    <property type="nucleotide sequence ID" value="NZ_UWPJ01000033.1"/>
</dbReference>
<evidence type="ECO:0000313" key="6">
    <source>
        <dbReference type="Proteomes" id="UP000277294"/>
    </source>
</evidence>
<dbReference type="InterPro" id="IPR050411">
    <property type="entry name" value="AlphaKG_dependent_hydroxylases"/>
</dbReference>
<organism evidence="5 6">
    <name type="scientific">Pigmentiphaga humi</name>
    <dbReference type="NCBI Taxonomy" id="2478468"/>
    <lineage>
        <taxon>Bacteria</taxon>
        <taxon>Pseudomonadati</taxon>
        <taxon>Pseudomonadota</taxon>
        <taxon>Betaproteobacteria</taxon>
        <taxon>Burkholderiales</taxon>
        <taxon>Alcaligenaceae</taxon>
        <taxon>Pigmentiphaga</taxon>
    </lineage>
</organism>